<accession>A0ABV1IDP6</accession>
<keyword evidence="4 5" id="KW-0472">Membrane</keyword>
<comment type="subcellular location">
    <subcellularLocation>
        <location evidence="1">Membrane</location>
        <topology evidence="1">Multi-pass membrane protein</topology>
    </subcellularLocation>
</comment>
<comment type="caution">
    <text evidence="6">The sequence shown here is derived from an EMBL/GenBank/DDBJ whole genome shotgun (WGS) entry which is preliminary data.</text>
</comment>
<dbReference type="RefSeq" id="WP_349181357.1">
    <property type="nucleotide sequence ID" value="NZ_JBBNGS010000002.1"/>
</dbReference>
<evidence type="ECO:0000256" key="2">
    <source>
        <dbReference type="ARBA" id="ARBA00022692"/>
    </source>
</evidence>
<feature type="transmembrane region" description="Helical" evidence="5">
    <location>
        <begin position="67"/>
        <end position="87"/>
    </location>
</feature>
<name>A0ABV1IDP6_9ACTN</name>
<dbReference type="Pfam" id="PF05105">
    <property type="entry name" value="Phage_holin_4_1"/>
    <property type="match status" value="1"/>
</dbReference>
<evidence type="ECO:0000256" key="5">
    <source>
        <dbReference type="SAM" id="Phobius"/>
    </source>
</evidence>
<evidence type="ECO:0000256" key="4">
    <source>
        <dbReference type="ARBA" id="ARBA00023136"/>
    </source>
</evidence>
<proteinExistence type="predicted"/>
<evidence type="ECO:0000313" key="7">
    <source>
        <dbReference type="Proteomes" id="UP001478817"/>
    </source>
</evidence>
<keyword evidence="3 5" id="KW-1133">Transmembrane helix</keyword>
<gene>
    <name evidence="6" type="ORF">AAAT05_01375</name>
</gene>
<protein>
    <submittedName>
        <fullName evidence="6">Phage holin family protein</fullName>
    </submittedName>
</protein>
<dbReference type="EMBL" id="JBBNGS010000002">
    <property type="protein sequence ID" value="MEQ2637005.1"/>
    <property type="molecule type" value="Genomic_DNA"/>
</dbReference>
<dbReference type="Proteomes" id="UP001478817">
    <property type="component" value="Unassembled WGS sequence"/>
</dbReference>
<organism evidence="6 7">
    <name type="scientific">Paratractidigestivibacter faecalis</name>
    <dbReference type="NCBI Taxonomy" id="2292441"/>
    <lineage>
        <taxon>Bacteria</taxon>
        <taxon>Bacillati</taxon>
        <taxon>Actinomycetota</taxon>
        <taxon>Coriobacteriia</taxon>
        <taxon>Coriobacteriales</taxon>
        <taxon>Atopobiaceae</taxon>
        <taxon>Paratractidigestivibacter</taxon>
    </lineage>
</organism>
<feature type="transmembrane region" description="Helical" evidence="5">
    <location>
        <begin position="44"/>
        <end position="61"/>
    </location>
</feature>
<sequence length="125" mass="13001">MLQLTEAQSWAIGAAVAFMCMDVLTGFIGAVINRCVSSSKMREGIGHKALLCCVIAVALMVEVAGKHVAGLDLGGVTVVAVCAYIVLMELASIMENVCGAYPELRDTPLMRIFDHAGEGGANGDA</sequence>
<keyword evidence="2 5" id="KW-0812">Transmembrane</keyword>
<evidence type="ECO:0000256" key="1">
    <source>
        <dbReference type="ARBA" id="ARBA00004141"/>
    </source>
</evidence>
<reference evidence="6 7" key="1">
    <citation type="submission" date="2024-04" db="EMBL/GenBank/DDBJ databases">
        <title>Human intestinal bacterial collection.</title>
        <authorList>
            <person name="Pauvert C."/>
            <person name="Hitch T.C.A."/>
            <person name="Clavel T."/>
        </authorList>
    </citation>
    <scope>NUCLEOTIDE SEQUENCE [LARGE SCALE GENOMIC DNA]</scope>
    <source>
        <strain evidence="6 7">CLA-AA-H197</strain>
    </source>
</reference>
<keyword evidence="7" id="KW-1185">Reference proteome</keyword>
<evidence type="ECO:0000313" key="6">
    <source>
        <dbReference type="EMBL" id="MEQ2637005.1"/>
    </source>
</evidence>
<dbReference type="InterPro" id="IPR006480">
    <property type="entry name" value="Phage_holin_4_1"/>
</dbReference>
<evidence type="ECO:0000256" key="3">
    <source>
        <dbReference type="ARBA" id="ARBA00022989"/>
    </source>
</evidence>
<feature type="transmembrane region" description="Helical" evidence="5">
    <location>
        <begin position="12"/>
        <end position="32"/>
    </location>
</feature>